<accession>A0A1C5HCC3</accession>
<evidence type="ECO:0000313" key="2">
    <source>
        <dbReference type="EMBL" id="SCG43678.1"/>
    </source>
</evidence>
<dbReference type="InterPro" id="IPR046919">
    <property type="entry name" value="ABC-3C_CTD10"/>
</dbReference>
<reference evidence="3" key="1">
    <citation type="submission" date="2016-06" db="EMBL/GenBank/DDBJ databases">
        <authorList>
            <person name="Varghese N."/>
            <person name="Submissions Spin"/>
        </authorList>
    </citation>
    <scope>NUCLEOTIDE SEQUENCE [LARGE SCALE GENOMIC DNA]</scope>
    <source>
        <strain evidence="3">DSM 43819</strain>
    </source>
</reference>
<proteinExistence type="predicted"/>
<gene>
    <name evidence="2" type="ORF">GA0070613_1122</name>
</gene>
<keyword evidence="3" id="KW-1185">Reference proteome</keyword>
<dbReference type="AlphaFoldDB" id="A0A1C5HCC3"/>
<protein>
    <recommendedName>
        <fullName evidence="1">ABC-three component systems C-terminal domain-containing protein</fullName>
    </recommendedName>
</protein>
<evidence type="ECO:0000259" key="1">
    <source>
        <dbReference type="Pfam" id="PF20275"/>
    </source>
</evidence>
<dbReference type="EMBL" id="LT607754">
    <property type="protein sequence ID" value="SCG43678.1"/>
    <property type="molecule type" value="Genomic_DNA"/>
</dbReference>
<dbReference type="Proteomes" id="UP000198221">
    <property type="component" value="Chromosome I"/>
</dbReference>
<dbReference type="RefSeq" id="WP_231929676.1">
    <property type="nucleotide sequence ID" value="NZ_LT607754.1"/>
</dbReference>
<feature type="domain" description="ABC-three component systems C-terminal" evidence="1">
    <location>
        <begin position="175"/>
        <end position="302"/>
    </location>
</feature>
<sequence length="317" mass="36051">MLSFEERMYVSLLFRNKLLELEGNAFETFFHKVMRARHGDFIDVRVHGGGIGDMGSDGLSLNSKKLYACFGPRTFNKDAVAGIEAKFLSDLAKAIEKRGSEFTTFVFVHNDAPGIHPAVASLLAEARNAHSTLKFERLGPHDLLAEIHRLDRHVIEDLMNAPIVVSERVYGIGLEDIRPLLEHLVQGRARTALEPAPNPVSDMKLDYNRLDPDNRRSLVEGMSRTFLIEEYYAGIDDVTERDEVARNFSHYYHAISVEYNDPDEVIFELQNYLSGNARVTPARERALWVVLAHFFERCDIFENPPPGWSPEDSWSET</sequence>
<dbReference type="Pfam" id="PF20275">
    <property type="entry name" value="CTD10"/>
    <property type="match status" value="1"/>
</dbReference>
<organism evidence="2 3">
    <name type="scientific">Micromonospora inositola</name>
    <dbReference type="NCBI Taxonomy" id="47865"/>
    <lineage>
        <taxon>Bacteria</taxon>
        <taxon>Bacillati</taxon>
        <taxon>Actinomycetota</taxon>
        <taxon>Actinomycetes</taxon>
        <taxon>Micromonosporales</taxon>
        <taxon>Micromonosporaceae</taxon>
        <taxon>Micromonospora</taxon>
    </lineage>
</organism>
<name>A0A1C5HCC3_9ACTN</name>
<evidence type="ECO:0000313" key="3">
    <source>
        <dbReference type="Proteomes" id="UP000198221"/>
    </source>
</evidence>